<dbReference type="GO" id="GO:0046872">
    <property type="term" value="F:metal ion binding"/>
    <property type="evidence" value="ECO:0007669"/>
    <property type="project" value="UniProtKB-UniRule"/>
</dbReference>
<gene>
    <name evidence="9" type="ORF">Q4I31_000567</name>
</gene>
<evidence type="ECO:0000256" key="1">
    <source>
        <dbReference type="ARBA" id="ARBA00006040"/>
    </source>
</evidence>
<sequence length="100" mass="11161">AFGVGMTEVPPRYHSGYFLHIFAGGYASNYYVYQWARVLDCDGFEWFLESGGLTRENGDHLRACVLSVGNLVDANVAYEKFAGRKANMKAFLRINGLLGE</sequence>
<evidence type="ECO:0000259" key="8">
    <source>
        <dbReference type="Pfam" id="PF01432"/>
    </source>
</evidence>
<dbReference type="EMBL" id="JBAMZK010000001">
    <property type="protein sequence ID" value="KAL0515389.1"/>
    <property type="molecule type" value="Genomic_DNA"/>
</dbReference>
<dbReference type="SUPFAM" id="SSF55486">
    <property type="entry name" value="Metalloproteases ('zincins'), catalytic domain"/>
    <property type="match status" value="1"/>
</dbReference>
<proteinExistence type="inferred from homology"/>
<dbReference type="GO" id="GO:0006508">
    <property type="term" value="P:proteolysis"/>
    <property type="evidence" value="ECO:0007669"/>
    <property type="project" value="UniProtKB-KW"/>
</dbReference>
<keyword evidence="2 7" id="KW-0645">Protease</keyword>
<accession>A0AAW3B3C8</accession>
<dbReference type="Gene3D" id="1.10.1370.10">
    <property type="entry name" value="Neurolysin, domain 3"/>
    <property type="match status" value="1"/>
</dbReference>
<keyword evidence="5 7" id="KW-0862">Zinc</keyword>
<evidence type="ECO:0000256" key="5">
    <source>
        <dbReference type="ARBA" id="ARBA00022833"/>
    </source>
</evidence>
<evidence type="ECO:0000256" key="7">
    <source>
        <dbReference type="RuleBase" id="RU003435"/>
    </source>
</evidence>
<feature type="domain" description="Peptidase M3A/M3B catalytic" evidence="8">
    <location>
        <begin position="4"/>
        <end position="96"/>
    </location>
</feature>
<dbReference type="InterPro" id="IPR045090">
    <property type="entry name" value="Pept_M3A_M3B"/>
</dbReference>
<evidence type="ECO:0000256" key="2">
    <source>
        <dbReference type="ARBA" id="ARBA00022670"/>
    </source>
</evidence>
<keyword evidence="10" id="KW-1185">Reference proteome</keyword>
<protein>
    <submittedName>
        <fullName evidence="9">Peptidase family M3</fullName>
    </submittedName>
</protein>
<evidence type="ECO:0000313" key="9">
    <source>
        <dbReference type="EMBL" id="KAL0515389.1"/>
    </source>
</evidence>
<comment type="caution">
    <text evidence="9">The sequence shown here is derived from an EMBL/GenBank/DDBJ whole genome shotgun (WGS) entry which is preliminary data.</text>
</comment>
<dbReference type="InterPro" id="IPR001567">
    <property type="entry name" value="Pept_M3A_M3B_dom"/>
</dbReference>
<feature type="non-terminal residue" evidence="9">
    <location>
        <position position="1"/>
    </location>
</feature>
<keyword evidence="3 7" id="KW-0479">Metal-binding</keyword>
<dbReference type="GO" id="GO:0004222">
    <property type="term" value="F:metalloendopeptidase activity"/>
    <property type="evidence" value="ECO:0007669"/>
    <property type="project" value="InterPro"/>
</dbReference>
<evidence type="ECO:0000256" key="3">
    <source>
        <dbReference type="ARBA" id="ARBA00022723"/>
    </source>
</evidence>
<dbReference type="PANTHER" id="PTHR43660">
    <property type="entry name" value="DIPEPTIDYL CARBOXYPEPTIDASE"/>
    <property type="match status" value="1"/>
</dbReference>
<keyword evidence="4 7" id="KW-0378">Hydrolase</keyword>
<evidence type="ECO:0000313" key="10">
    <source>
        <dbReference type="Proteomes" id="UP001500131"/>
    </source>
</evidence>
<dbReference type="InterPro" id="IPR024077">
    <property type="entry name" value="Neurolysin/TOP_dom2"/>
</dbReference>
<organism evidence="9 10">
    <name type="scientific">Leishmania lindenbergi</name>
    <dbReference type="NCBI Taxonomy" id="651832"/>
    <lineage>
        <taxon>Eukaryota</taxon>
        <taxon>Discoba</taxon>
        <taxon>Euglenozoa</taxon>
        <taxon>Kinetoplastea</taxon>
        <taxon>Metakinetoplastina</taxon>
        <taxon>Trypanosomatida</taxon>
        <taxon>Trypanosomatidae</taxon>
        <taxon>Leishmaniinae</taxon>
        <taxon>Leishmania</taxon>
    </lineage>
</organism>
<reference evidence="9 10" key="1">
    <citation type="submission" date="2024-02" db="EMBL/GenBank/DDBJ databases">
        <title>FIRST GENOME SEQUENCES OF Leishmania (Viannia) shawi, Leishmania (Viannia) lindenbergi AND Leishmania (Viannia) utingensis.</title>
        <authorList>
            <person name="Resadore F."/>
            <person name="Custodio M.G.F."/>
            <person name="Boite M.C."/>
            <person name="Cupolillo E."/>
            <person name="Ferreira G.E.M."/>
        </authorList>
    </citation>
    <scope>NUCLEOTIDE SEQUENCE [LARGE SCALE GENOMIC DNA]</scope>
    <source>
        <strain evidence="9 10">MHOM/BR/1966/M15733</strain>
    </source>
</reference>
<evidence type="ECO:0000256" key="6">
    <source>
        <dbReference type="ARBA" id="ARBA00023049"/>
    </source>
</evidence>
<dbReference type="PANTHER" id="PTHR43660:SF1">
    <property type="entry name" value="DIPEPTIDYL CARBOXYPEPTIDASE"/>
    <property type="match status" value="1"/>
</dbReference>
<keyword evidence="6 7" id="KW-0482">Metalloprotease</keyword>
<comment type="similarity">
    <text evidence="1 7">Belongs to the peptidase M3 family.</text>
</comment>
<dbReference type="AlphaFoldDB" id="A0AAW3B3C8"/>
<dbReference type="Proteomes" id="UP001500131">
    <property type="component" value="Unassembled WGS sequence"/>
</dbReference>
<dbReference type="Pfam" id="PF01432">
    <property type="entry name" value="Peptidase_M3"/>
    <property type="match status" value="1"/>
</dbReference>
<evidence type="ECO:0000256" key="4">
    <source>
        <dbReference type="ARBA" id="ARBA00022801"/>
    </source>
</evidence>
<comment type="cofactor">
    <cofactor evidence="7">
        <name>Zn(2+)</name>
        <dbReference type="ChEBI" id="CHEBI:29105"/>
    </cofactor>
    <text evidence="7">Binds 1 zinc ion.</text>
</comment>
<name>A0AAW3B3C8_9TRYP</name>